<feature type="signal peptide" evidence="1">
    <location>
        <begin position="1"/>
        <end position="24"/>
    </location>
</feature>
<accession>A0AAX1QXK7</accession>
<dbReference type="RefSeq" id="WP_113593048.1">
    <property type="nucleotide sequence ID" value="NZ_CAWNVX010000013.1"/>
</dbReference>
<keyword evidence="5" id="KW-1185">Reference proteome</keyword>
<dbReference type="AlphaFoldDB" id="A0AAX1QXK7"/>
<evidence type="ECO:0000313" key="4">
    <source>
        <dbReference type="Proteomes" id="UP000252427"/>
    </source>
</evidence>
<dbReference type="EMBL" id="QKKR01000007">
    <property type="protein sequence ID" value="RBM56600.1"/>
    <property type="molecule type" value="Genomic_DNA"/>
</dbReference>
<evidence type="ECO:0000313" key="2">
    <source>
        <dbReference type="EMBL" id="RBM56600.1"/>
    </source>
</evidence>
<name>A0AAX1QXK7_9VIBR</name>
<dbReference type="Proteomes" id="UP000252488">
    <property type="component" value="Unassembled WGS sequence"/>
</dbReference>
<comment type="caution">
    <text evidence="3">The sequence shown here is derived from an EMBL/GenBank/DDBJ whole genome shotgun (WGS) entry which is preliminary data.</text>
</comment>
<evidence type="ECO:0000313" key="5">
    <source>
        <dbReference type="Proteomes" id="UP000252488"/>
    </source>
</evidence>
<organism evidence="3 4">
    <name type="scientific">Vibrio paracholerae</name>
    <dbReference type="NCBI Taxonomy" id="650003"/>
    <lineage>
        <taxon>Bacteria</taxon>
        <taxon>Pseudomonadati</taxon>
        <taxon>Pseudomonadota</taxon>
        <taxon>Gammaproteobacteria</taxon>
        <taxon>Vibrionales</taxon>
        <taxon>Vibrionaceae</taxon>
        <taxon>Vibrio</taxon>
    </lineage>
</organism>
<feature type="chain" id="PRO_5043623322" description="DUF3466 family protein" evidence="1">
    <location>
        <begin position="25"/>
        <end position="593"/>
    </location>
</feature>
<reference evidence="4 5" key="1">
    <citation type="submission" date="2018-06" db="EMBL/GenBank/DDBJ databases">
        <title>Draft genome sequences of nine Vibrio sp. clinical isolates from across the United States representing the closest known relative of Vibrio cholerae.</title>
        <authorList>
            <person name="Islam M.T."/>
            <person name="Liang K."/>
            <person name="Im M.S."/>
            <person name="Winkjer J."/>
            <person name="Busby S."/>
            <person name="Batra D."/>
            <person name="Rowe L."/>
            <person name="Tarr C.L."/>
            <person name="Boucher Y."/>
        </authorList>
    </citation>
    <scope>NUCLEOTIDE SEQUENCE [LARGE SCALE GENOMIC DNA]</scope>
    <source>
        <strain evidence="2 5">2016V-1111</strain>
        <strain evidence="3 4">2016V-1114</strain>
    </source>
</reference>
<proteinExistence type="predicted"/>
<evidence type="ECO:0008006" key="6">
    <source>
        <dbReference type="Google" id="ProtNLM"/>
    </source>
</evidence>
<gene>
    <name evidence="2" type="ORF">DLR69_05430</name>
    <name evidence="3" type="ORF">DLR70_00635</name>
</gene>
<dbReference type="EMBL" id="QKKS01000001">
    <property type="protein sequence ID" value="RBM84230.1"/>
    <property type="molecule type" value="Genomic_DNA"/>
</dbReference>
<dbReference type="InterPro" id="IPR022562">
    <property type="entry name" value="DUF3466"/>
</dbReference>
<sequence>MSRITFKRSILASAVLLATQTANAALYQVMEVTPSTSYGSAWGVAIQASNPDAVENCFTSSSIGIGSPDEIACTDFALAGETRIEKASTGKAVDGLSYRDEVAFGIDNAFVYVQERSDFERYCYNELLFATCDRWAESHWNRWQAEINATPVPNSIAFVGTGTTGEPLDDGVDEAQNVVVNSLTESAEPIGINVKTGDVTTYRRNTNAIQARLPSTISAPNVADALYTRAWKTDGVYTVGSISRSSNNNEGAYFYSKPTIWKNDGSLTVELNWPSTRANTNNRLAQGSIRDVLVRDNKIYAVGYSSFDADNNYMQASVFQLDDISNFSNAASWTTKAVSGAESRIGGDYIHSNSVVTDVNKNLVALGSAKRAGSRPENGAAANRLFVINDVSATQPAATFLTGGIFFTGAGGKAGAINSYNEIVGQIDADETRENDGKPRRKRGFIYPYKISSGNPYEVTSQDTPRTKIFSYIDNQNGKTKVKAWLLDDLTNDNVATGNNNQFRVIDATDINDAGVISATALKCSGGYDTTAHNSLCSNREETVVAVKLIPITGATSSNIQARSTEEQAADRKGGGFGLGLLMVLGVLGFRRK</sequence>
<protein>
    <recommendedName>
        <fullName evidence="6">DUF3466 family protein</fullName>
    </recommendedName>
</protein>
<dbReference type="Proteomes" id="UP000252427">
    <property type="component" value="Unassembled WGS sequence"/>
</dbReference>
<evidence type="ECO:0000256" key="1">
    <source>
        <dbReference type="SAM" id="SignalP"/>
    </source>
</evidence>
<keyword evidence="1" id="KW-0732">Signal</keyword>
<evidence type="ECO:0000313" key="3">
    <source>
        <dbReference type="EMBL" id="RBM84230.1"/>
    </source>
</evidence>
<dbReference type="Pfam" id="PF11949">
    <property type="entry name" value="DUF3466"/>
    <property type="match status" value="1"/>
</dbReference>